<gene>
    <name evidence="2" type="ORF">D3Y57_02820</name>
</gene>
<feature type="domain" description="NADP-dependent oxidoreductase" evidence="1">
    <location>
        <begin position="23"/>
        <end position="290"/>
    </location>
</feature>
<dbReference type="GO" id="GO:0005829">
    <property type="term" value="C:cytosol"/>
    <property type="evidence" value="ECO:0007669"/>
    <property type="project" value="TreeGrafter"/>
</dbReference>
<name>A0A494T6N3_SPHPE</name>
<evidence type="ECO:0000313" key="3">
    <source>
        <dbReference type="Proteomes" id="UP000276254"/>
    </source>
</evidence>
<dbReference type="Proteomes" id="UP000276254">
    <property type="component" value="Plasmid unnamed1"/>
</dbReference>
<dbReference type="OrthoDB" id="7181835at2"/>
<dbReference type="InterPro" id="IPR036812">
    <property type="entry name" value="NAD(P)_OxRdtase_dom_sf"/>
</dbReference>
<dbReference type="KEGG" id="spha:D3Y57_02820"/>
<evidence type="ECO:0000313" key="2">
    <source>
        <dbReference type="EMBL" id="AYJ84997.1"/>
    </source>
</evidence>
<dbReference type="InterPro" id="IPR050523">
    <property type="entry name" value="AKR_Detox_Biosynth"/>
</dbReference>
<proteinExistence type="predicted"/>
<dbReference type="Pfam" id="PF00248">
    <property type="entry name" value="Aldo_ket_red"/>
    <property type="match status" value="1"/>
</dbReference>
<dbReference type="PRINTS" id="PR00069">
    <property type="entry name" value="ALDKETRDTASE"/>
</dbReference>
<geneLocation type="plasmid" evidence="2">
    <name>unnamed1</name>
</geneLocation>
<dbReference type="AlphaFoldDB" id="A0A494T6N3"/>
<dbReference type="InterPro" id="IPR023210">
    <property type="entry name" value="NADP_OxRdtase_dom"/>
</dbReference>
<dbReference type="GO" id="GO:0016491">
    <property type="term" value="F:oxidoreductase activity"/>
    <property type="evidence" value="ECO:0007669"/>
    <property type="project" value="InterPro"/>
</dbReference>
<reference evidence="2 3" key="1">
    <citation type="submission" date="2018-09" db="EMBL/GenBank/DDBJ databases">
        <title>Sphingomonas peninsula sp. nov., isolated from fildes peninsula, Antarctic soil.</title>
        <authorList>
            <person name="Yingchao G."/>
        </authorList>
    </citation>
    <scope>NUCLEOTIDE SEQUENCE [LARGE SCALE GENOMIC DNA]</scope>
    <source>
        <strain evidence="2 3">YZ-8</strain>
        <plasmid evidence="2 3">unnamed1</plasmid>
    </source>
</reference>
<organism evidence="2 3">
    <name type="scientific">Sphingomonas paeninsulae</name>
    <dbReference type="NCBI Taxonomy" id="2319844"/>
    <lineage>
        <taxon>Bacteria</taxon>
        <taxon>Pseudomonadati</taxon>
        <taxon>Pseudomonadota</taxon>
        <taxon>Alphaproteobacteria</taxon>
        <taxon>Sphingomonadales</taxon>
        <taxon>Sphingomonadaceae</taxon>
        <taxon>Sphingomonas</taxon>
    </lineage>
</organism>
<dbReference type="Gene3D" id="3.20.20.100">
    <property type="entry name" value="NADP-dependent oxidoreductase domain"/>
    <property type="match status" value="1"/>
</dbReference>
<accession>A0A494T6N3</accession>
<dbReference type="PANTHER" id="PTHR43364:SF1">
    <property type="entry name" value="OXIDOREDUCTASE YDHF"/>
    <property type="match status" value="1"/>
</dbReference>
<dbReference type="EMBL" id="CP032828">
    <property type="protein sequence ID" value="AYJ84997.1"/>
    <property type="molecule type" value="Genomic_DNA"/>
</dbReference>
<keyword evidence="2" id="KW-0614">Plasmid</keyword>
<dbReference type="RefSeq" id="WP_121151146.1">
    <property type="nucleotide sequence ID" value="NZ_CP032828.1"/>
</dbReference>
<dbReference type="InterPro" id="IPR020471">
    <property type="entry name" value="AKR"/>
</dbReference>
<keyword evidence="3" id="KW-1185">Reference proteome</keyword>
<sequence length="305" mass="32551">MSDLPAVLPARQLGKSGIVASTMAWGMWRFQGDDIAAARALVDAAFEAGITLFDTADIYGCDTPAGFGSSETLLGRVFAEDKSLRERMVLATKGGIVLGVPYDQSPAYIEAAIDASLTRLGVDRIDLWQIHRPDVLAHPQETAAALEKAYAAGKIAAVGVSNFTVAQTQALEAYLTTTTLQLSTTQPEYSALCLDPLTDGTLDHAMMQNHAVMAWSPLGGGRLASPETPRDVAVAAALDEVANVCRVSRTAAAFAWIMAHPAHPIPIVGSQNVARIKESSDAYKVTWTRASWYKVLVASRQEPLP</sequence>
<dbReference type="SUPFAM" id="SSF51430">
    <property type="entry name" value="NAD(P)-linked oxidoreductase"/>
    <property type="match status" value="1"/>
</dbReference>
<dbReference type="PANTHER" id="PTHR43364">
    <property type="entry name" value="NADH-SPECIFIC METHYLGLYOXAL REDUCTASE-RELATED"/>
    <property type="match status" value="1"/>
</dbReference>
<evidence type="ECO:0000259" key="1">
    <source>
        <dbReference type="Pfam" id="PF00248"/>
    </source>
</evidence>
<protein>
    <submittedName>
        <fullName evidence="2">Aldo/keto reductase</fullName>
    </submittedName>
</protein>